<dbReference type="Pfam" id="PF00067">
    <property type="entry name" value="p450"/>
    <property type="match status" value="1"/>
</dbReference>
<keyword evidence="8" id="KW-0479">Metal-binding</keyword>
<dbReference type="InterPro" id="IPR001128">
    <property type="entry name" value="Cyt_P450"/>
</dbReference>
<dbReference type="InterPro" id="IPR036396">
    <property type="entry name" value="Cyt_P450_sf"/>
</dbReference>
<evidence type="ECO:0000256" key="1">
    <source>
        <dbReference type="ARBA" id="ARBA00001971"/>
    </source>
</evidence>
<dbReference type="PANTHER" id="PTHR24305:SF166">
    <property type="entry name" value="CYTOCHROME P450 12A4, MITOCHONDRIAL-RELATED"/>
    <property type="match status" value="1"/>
</dbReference>
<comment type="similarity">
    <text evidence="3">Belongs to the cytochrome P450 family.</text>
</comment>
<keyword evidence="4 8" id="KW-0349">Heme</keyword>
<comment type="cofactor">
    <cofactor evidence="1 8">
        <name>heme</name>
        <dbReference type="ChEBI" id="CHEBI:30413"/>
    </cofactor>
</comment>
<dbReference type="GO" id="GO:0016705">
    <property type="term" value="F:oxidoreductase activity, acting on paired donors, with incorporation or reduction of molecular oxygen"/>
    <property type="evidence" value="ECO:0007669"/>
    <property type="project" value="InterPro"/>
</dbReference>
<dbReference type="AlphaFoldDB" id="A0A167P069"/>
<feature type="binding site" description="axial binding residue" evidence="8">
    <location>
        <position position="483"/>
    </location>
    <ligand>
        <name>heme</name>
        <dbReference type="ChEBI" id="CHEBI:30413"/>
    </ligand>
    <ligandPart>
        <name>Fe</name>
        <dbReference type="ChEBI" id="CHEBI:18248"/>
    </ligandPart>
</feature>
<organism evidence="10 11">
    <name type="scientific">Calocera viscosa (strain TUFC12733)</name>
    <dbReference type="NCBI Taxonomy" id="1330018"/>
    <lineage>
        <taxon>Eukaryota</taxon>
        <taxon>Fungi</taxon>
        <taxon>Dikarya</taxon>
        <taxon>Basidiomycota</taxon>
        <taxon>Agaricomycotina</taxon>
        <taxon>Dacrymycetes</taxon>
        <taxon>Dacrymycetales</taxon>
        <taxon>Dacrymycetaceae</taxon>
        <taxon>Calocera</taxon>
    </lineage>
</organism>
<dbReference type="PRINTS" id="PR00385">
    <property type="entry name" value="P450"/>
</dbReference>
<dbReference type="STRING" id="1330018.A0A167P069"/>
<dbReference type="CDD" id="cd11069">
    <property type="entry name" value="CYP_FUM15-like"/>
    <property type="match status" value="1"/>
</dbReference>
<keyword evidence="6 8" id="KW-0408">Iron</keyword>
<dbReference type="GO" id="GO:0020037">
    <property type="term" value="F:heme binding"/>
    <property type="evidence" value="ECO:0007669"/>
    <property type="project" value="InterPro"/>
</dbReference>
<evidence type="ECO:0000256" key="4">
    <source>
        <dbReference type="ARBA" id="ARBA00022617"/>
    </source>
</evidence>
<keyword evidence="9" id="KW-0812">Transmembrane</keyword>
<keyword evidence="7" id="KW-0503">Monooxygenase</keyword>
<dbReference type="PANTHER" id="PTHR24305">
    <property type="entry name" value="CYTOCHROME P450"/>
    <property type="match status" value="1"/>
</dbReference>
<dbReference type="Proteomes" id="UP000076738">
    <property type="component" value="Unassembled WGS sequence"/>
</dbReference>
<keyword evidence="11" id="KW-1185">Reference proteome</keyword>
<reference evidence="10 11" key="1">
    <citation type="journal article" date="2016" name="Mol. Biol. Evol.">
        <title>Comparative Genomics of Early-Diverging Mushroom-Forming Fungi Provides Insights into the Origins of Lignocellulose Decay Capabilities.</title>
        <authorList>
            <person name="Nagy L.G."/>
            <person name="Riley R."/>
            <person name="Tritt A."/>
            <person name="Adam C."/>
            <person name="Daum C."/>
            <person name="Floudas D."/>
            <person name="Sun H."/>
            <person name="Yadav J.S."/>
            <person name="Pangilinan J."/>
            <person name="Larsson K.H."/>
            <person name="Matsuura K."/>
            <person name="Barry K."/>
            <person name="Labutti K."/>
            <person name="Kuo R."/>
            <person name="Ohm R.A."/>
            <person name="Bhattacharya S.S."/>
            <person name="Shirouzu T."/>
            <person name="Yoshinaga Y."/>
            <person name="Martin F.M."/>
            <person name="Grigoriev I.V."/>
            <person name="Hibbett D.S."/>
        </authorList>
    </citation>
    <scope>NUCLEOTIDE SEQUENCE [LARGE SCALE GENOMIC DNA]</scope>
    <source>
        <strain evidence="10 11">TUFC12733</strain>
    </source>
</reference>
<evidence type="ECO:0000256" key="6">
    <source>
        <dbReference type="ARBA" id="ARBA00023004"/>
    </source>
</evidence>
<dbReference type="EMBL" id="KV417276">
    <property type="protein sequence ID" value="KZO98276.1"/>
    <property type="molecule type" value="Genomic_DNA"/>
</dbReference>
<evidence type="ECO:0000256" key="9">
    <source>
        <dbReference type="SAM" id="Phobius"/>
    </source>
</evidence>
<evidence type="ECO:0000313" key="10">
    <source>
        <dbReference type="EMBL" id="KZO98276.1"/>
    </source>
</evidence>
<dbReference type="GO" id="GO:0004497">
    <property type="term" value="F:monooxygenase activity"/>
    <property type="evidence" value="ECO:0007669"/>
    <property type="project" value="UniProtKB-KW"/>
</dbReference>
<evidence type="ECO:0000256" key="2">
    <source>
        <dbReference type="ARBA" id="ARBA00005179"/>
    </source>
</evidence>
<evidence type="ECO:0000256" key="5">
    <source>
        <dbReference type="ARBA" id="ARBA00023002"/>
    </source>
</evidence>
<dbReference type="PRINTS" id="PR00463">
    <property type="entry name" value="EP450I"/>
</dbReference>
<keyword evidence="9" id="KW-1133">Transmembrane helix</keyword>
<evidence type="ECO:0000256" key="3">
    <source>
        <dbReference type="ARBA" id="ARBA00010617"/>
    </source>
</evidence>
<accession>A0A167P069</accession>
<evidence type="ECO:0000313" key="11">
    <source>
        <dbReference type="Proteomes" id="UP000076738"/>
    </source>
</evidence>
<evidence type="ECO:0000256" key="8">
    <source>
        <dbReference type="PIRSR" id="PIRSR602401-1"/>
    </source>
</evidence>
<keyword evidence="9" id="KW-0472">Membrane</keyword>
<keyword evidence="5" id="KW-0560">Oxidoreductase</keyword>
<protein>
    <submittedName>
        <fullName evidence="10">Cytochrome P450</fullName>
    </submittedName>
</protein>
<evidence type="ECO:0000256" key="7">
    <source>
        <dbReference type="ARBA" id="ARBA00023033"/>
    </source>
</evidence>
<dbReference type="SUPFAM" id="SSF48264">
    <property type="entry name" value="Cytochrome P450"/>
    <property type="match status" value="1"/>
</dbReference>
<dbReference type="GO" id="GO:0005506">
    <property type="term" value="F:iron ion binding"/>
    <property type="evidence" value="ECO:0007669"/>
    <property type="project" value="InterPro"/>
</dbReference>
<sequence>MPTHIPNNVWLSREALLLVGVVFALYVLRNIWQFTARFRSPLRLLPGPPRESYLWGNLRSILKDDAITEKWTQQYGATYKMPGLFAVYRLNTVDPRAVAHVLSHTENYPKPVHLRTLLGATLGQGLLIAEGETHKRQRRIMNPSFSPGQIREVTPIFFDTANQLRDVLNAILSKAPGVDGLEVDVYSWVGRAALDIIGLAGFGYRFNALYDESNELFRAFHDMFKAMGEARIFGLLRNRFRILRYIRTKRDRVMQASLATTNRIGMELVRAKKEAVQQEMHTKDVEKSRIVGRDLLSALIRANMAADLAPAHRMSDEEVLAQISTFIVAGHETTASALTWTLYSLAQNPEAQDKLRAELSLVAEEAPSMDDLNALSYLDMVVKESLRFHSPVHGTLRIATNDDEIPLSHPFVDVRGVSHNSVRVQAGDYVGIEIMVMNKSKELWGEDADKFRPERWGEELGAASDIPGIFAHTLTFIGGPRACIGYRFSILETKALLFTLIRSFEFAPVPGKEIGLKNVIVARPYVKGEEDTGLHLPMIVKRVSKAA</sequence>
<gene>
    <name evidence="10" type="ORF">CALVIDRAFT_512239</name>
</gene>
<proteinExistence type="inferred from homology"/>
<name>A0A167P069_CALVF</name>
<dbReference type="OrthoDB" id="1470350at2759"/>
<dbReference type="InterPro" id="IPR002401">
    <property type="entry name" value="Cyt_P450_E_grp-I"/>
</dbReference>
<comment type="pathway">
    <text evidence="2">Secondary metabolite biosynthesis.</text>
</comment>
<feature type="transmembrane region" description="Helical" evidence="9">
    <location>
        <begin position="15"/>
        <end position="32"/>
    </location>
</feature>
<dbReference type="InterPro" id="IPR050121">
    <property type="entry name" value="Cytochrome_P450_monoxygenase"/>
</dbReference>
<dbReference type="Gene3D" id="1.10.630.10">
    <property type="entry name" value="Cytochrome P450"/>
    <property type="match status" value="1"/>
</dbReference>